<keyword evidence="3 6" id="KW-0597">Phosphoprotein</keyword>
<dbReference type="AlphaFoldDB" id="A0A0K1PMX2"/>
<dbReference type="SUPFAM" id="SSF52172">
    <property type="entry name" value="CheY-like"/>
    <property type="match status" value="1"/>
</dbReference>
<dbReference type="EMBL" id="CP012333">
    <property type="protein sequence ID" value="AKU94736.1"/>
    <property type="molecule type" value="Genomic_DNA"/>
</dbReference>
<dbReference type="KEGG" id="llu:AKJ09_01400"/>
<dbReference type="PRINTS" id="PR00344">
    <property type="entry name" value="BCTRLSENSOR"/>
</dbReference>
<dbReference type="Pfam" id="PF02518">
    <property type="entry name" value="HATPase_c"/>
    <property type="match status" value="1"/>
</dbReference>
<protein>
    <recommendedName>
        <fullName evidence="2">histidine kinase</fullName>
        <ecNumber evidence="2">2.7.13.3</ecNumber>
    </recommendedName>
</protein>
<keyword evidence="5" id="KW-0418">Kinase</keyword>
<evidence type="ECO:0000313" key="10">
    <source>
        <dbReference type="Proteomes" id="UP000064967"/>
    </source>
</evidence>
<accession>A0A0K1PMX2</accession>
<dbReference type="RefSeq" id="WP_169927305.1">
    <property type="nucleotide sequence ID" value="NZ_CP012333.1"/>
</dbReference>
<dbReference type="PROSITE" id="PS50110">
    <property type="entry name" value="RESPONSE_REGULATORY"/>
    <property type="match status" value="1"/>
</dbReference>
<dbReference type="Gene3D" id="1.10.287.130">
    <property type="match status" value="1"/>
</dbReference>
<comment type="catalytic activity">
    <reaction evidence="1">
        <text>ATP + protein L-histidine = ADP + protein N-phospho-L-histidine.</text>
        <dbReference type="EC" id="2.7.13.3"/>
    </reaction>
</comment>
<feature type="modified residue" description="4-aspartylphosphate" evidence="6">
    <location>
        <position position="1009"/>
    </location>
</feature>
<dbReference type="EC" id="2.7.13.3" evidence="2"/>
<dbReference type="SUPFAM" id="SSF47384">
    <property type="entry name" value="Homodimeric domain of signal transducing histidine kinase"/>
    <property type="match status" value="1"/>
</dbReference>
<dbReference type="Gene3D" id="3.30.565.10">
    <property type="entry name" value="Histidine kinase-like ATPase, C-terminal domain"/>
    <property type="match status" value="1"/>
</dbReference>
<dbReference type="SMART" id="SM00387">
    <property type="entry name" value="HATPase_c"/>
    <property type="match status" value="1"/>
</dbReference>
<keyword evidence="10" id="KW-1185">Reference proteome</keyword>
<evidence type="ECO:0000256" key="6">
    <source>
        <dbReference type="PROSITE-ProRule" id="PRU00169"/>
    </source>
</evidence>
<feature type="domain" description="Histidine kinase" evidence="7">
    <location>
        <begin position="705"/>
        <end position="924"/>
    </location>
</feature>
<dbReference type="InterPro" id="IPR029016">
    <property type="entry name" value="GAF-like_dom_sf"/>
</dbReference>
<dbReference type="Pfam" id="PF13185">
    <property type="entry name" value="GAF_2"/>
    <property type="match status" value="1"/>
</dbReference>
<dbReference type="Gene3D" id="3.30.450.40">
    <property type="match status" value="3"/>
</dbReference>
<evidence type="ECO:0000259" key="8">
    <source>
        <dbReference type="PROSITE" id="PS50110"/>
    </source>
</evidence>
<dbReference type="PATRIC" id="fig|1391654.3.peg.1417"/>
<dbReference type="PROSITE" id="PS50109">
    <property type="entry name" value="HIS_KIN"/>
    <property type="match status" value="1"/>
</dbReference>
<evidence type="ECO:0000256" key="2">
    <source>
        <dbReference type="ARBA" id="ARBA00012438"/>
    </source>
</evidence>
<feature type="domain" description="Response regulatory" evidence="8">
    <location>
        <begin position="960"/>
        <end position="1077"/>
    </location>
</feature>
<evidence type="ECO:0000256" key="3">
    <source>
        <dbReference type="ARBA" id="ARBA00022553"/>
    </source>
</evidence>
<keyword evidence="4" id="KW-0808">Transferase</keyword>
<evidence type="ECO:0000256" key="4">
    <source>
        <dbReference type="ARBA" id="ARBA00022679"/>
    </source>
</evidence>
<sequence length="1079" mass="117792">MQSFDTHRDFDLQRELDSLLSAIVDVRPGEGERVRVLRLVDAFPLAAVLIDGHEVVAESASARRMRKVVATDEESVQPAPWILVRDGVRRGLSDWAFEREHAAALEFEKVLLERNDGSCVWTFATALSVPSRQDARRRAICLFSNRAPSTFGGVSTTQAAHRRAAFLVQASTKLLSTPLDAGELLRQLGALAVPAVADACSIHLVDERLGELRLVAGSWASPEKEAIAREIMSGYPQATKRWLAIANALASSRCELCTEITDSMLRAIALDESHLDLLRRRGASSTIAAPLRVKRRVIGLLVLITDDSSGRTYDAADLDMVEQLAINGGLAVESARLYQREQLARAVVERAANRMRRLQEIMSDLASALTCDDIARAVIDHGLAAVGADRGGIWMLDEATNVLRLVNAAAPAADREALAQIAVDAPGIHAPFVDTMRHAQPYFIDSRAEFERLYPEAAKFYGDVASFSLLPLIVQGRVVGLLSFAFTSDRPFDAGERAFLLLVADHCAQGLSRARTYEAEQRARSEMALLYGLVDAVNRATNIEEVFQPALDVVTRAFGVSRSSILLFDQDGVLHFKAWRGLSETYRRAVEANARWPRTSNDPTPPFVTDVEVDSSLASYRDDFRKEGIRALALFPLAHYGRVLGKLVVYSDKPRTFSQDDVQLGLTIAAQVSQALVRKFAEVEAETARMSAEYASRMKDEFLAVVSHELRTPLSSIMGWASILRTDRRNDPNTLAKGLDVIERNAKAQTTIIEDILDVSRIIRGKLQLDVHPVKLTTVVAEAIESLRTSATAKEITVTLEADDEAAVLIGDPERLRQIAWNLLSNAIKFTPAKGQVSARVVREEGALLLEVSDTGVGIPSDFLPFVFDRFRQADSSTTRRQGGLGLGLSIVRHLAELHGGQVTVKSEGTGKGATFVARFPVRAPVERTASEQVATAQHLSAGTNGKPANDERVDLTGVRVLVVDDQVDARDVTKEALETSGAEVVLASTVTEAVELARAFAPMVLVTDIGMPDEDGFSLLRRVRELPGSIARIPAVALTAYARAEDTTKVEKAGFAVCVTKPARREVIVQAVFRALCI</sequence>
<dbReference type="SMART" id="SM00065">
    <property type="entry name" value="GAF"/>
    <property type="match status" value="3"/>
</dbReference>
<dbReference type="PANTHER" id="PTHR43547:SF2">
    <property type="entry name" value="HYBRID SIGNAL TRANSDUCTION HISTIDINE KINASE C"/>
    <property type="match status" value="1"/>
</dbReference>
<dbReference type="Pfam" id="PF01590">
    <property type="entry name" value="GAF"/>
    <property type="match status" value="2"/>
</dbReference>
<evidence type="ECO:0000259" key="7">
    <source>
        <dbReference type="PROSITE" id="PS50109"/>
    </source>
</evidence>
<dbReference type="InterPro" id="IPR036890">
    <property type="entry name" value="HATPase_C_sf"/>
</dbReference>
<dbReference type="SUPFAM" id="SSF55781">
    <property type="entry name" value="GAF domain-like"/>
    <property type="match status" value="3"/>
</dbReference>
<dbReference type="GO" id="GO:0000155">
    <property type="term" value="F:phosphorelay sensor kinase activity"/>
    <property type="evidence" value="ECO:0007669"/>
    <property type="project" value="InterPro"/>
</dbReference>
<dbReference type="InterPro" id="IPR004358">
    <property type="entry name" value="Sig_transdc_His_kin-like_C"/>
</dbReference>
<dbReference type="Pfam" id="PF00512">
    <property type="entry name" value="HisKA"/>
    <property type="match status" value="1"/>
</dbReference>
<dbReference type="InterPro" id="IPR036097">
    <property type="entry name" value="HisK_dim/P_sf"/>
</dbReference>
<proteinExistence type="predicted"/>
<dbReference type="SMART" id="SM00388">
    <property type="entry name" value="HisKA"/>
    <property type="match status" value="1"/>
</dbReference>
<evidence type="ECO:0000313" key="9">
    <source>
        <dbReference type="EMBL" id="AKU94736.1"/>
    </source>
</evidence>
<dbReference type="Gene3D" id="3.40.50.2300">
    <property type="match status" value="1"/>
</dbReference>
<evidence type="ECO:0000256" key="5">
    <source>
        <dbReference type="ARBA" id="ARBA00022777"/>
    </source>
</evidence>
<dbReference type="PANTHER" id="PTHR43547">
    <property type="entry name" value="TWO-COMPONENT HISTIDINE KINASE"/>
    <property type="match status" value="1"/>
</dbReference>
<gene>
    <name evidence="9" type="ORF">AKJ09_01400</name>
</gene>
<reference evidence="9 10" key="1">
    <citation type="submission" date="2015-08" db="EMBL/GenBank/DDBJ databases">
        <authorList>
            <person name="Babu N.S."/>
            <person name="Beckwith C.J."/>
            <person name="Beseler K.G."/>
            <person name="Brison A."/>
            <person name="Carone J.V."/>
            <person name="Caskin T.P."/>
            <person name="Diamond M."/>
            <person name="Durham M.E."/>
            <person name="Foxe J.M."/>
            <person name="Go M."/>
            <person name="Henderson B.A."/>
            <person name="Jones I.B."/>
            <person name="McGettigan J.A."/>
            <person name="Micheletti S.J."/>
            <person name="Nasrallah M.E."/>
            <person name="Ortiz D."/>
            <person name="Piller C.R."/>
            <person name="Privatt S.R."/>
            <person name="Schneider S.L."/>
            <person name="Sharp S."/>
            <person name="Smith T.C."/>
            <person name="Stanton J.D."/>
            <person name="Ullery H.E."/>
            <person name="Wilson R.J."/>
            <person name="Serrano M.G."/>
            <person name="Buck G."/>
            <person name="Lee V."/>
            <person name="Wang Y."/>
            <person name="Carvalho R."/>
            <person name="Voegtly L."/>
            <person name="Shi R."/>
            <person name="Duckworth R."/>
            <person name="Johnson A."/>
            <person name="Loviza R."/>
            <person name="Walstead R."/>
            <person name="Shah Z."/>
            <person name="Kiflezghi M."/>
            <person name="Wade K."/>
            <person name="Ball S.L."/>
            <person name="Bradley K.W."/>
            <person name="Asai D.J."/>
            <person name="Bowman C.A."/>
            <person name="Russell D.A."/>
            <person name="Pope W.H."/>
            <person name="Jacobs-Sera D."/>
            <person name="Hendrix R.W."/>
            <person name="Hatfull G.F."/>
        </authorList>
    </citation>
    <scope>NUCLEOTIDE SEQUENCE [LARGE SCALE GENOMIC DNA]</scope>
    <source>
        <strain evidence="9 10">DSM 27648</strain>
    </source>
</reference>
<dbReference type="SMART" id="SM00448">
    <property type="entry name" value="REC"/>
    <property type="match status" value="1"/>
</dbReference>
<dbReference type="CDD" id="cd00082">
    <property type="entry name" value="HisKA"/>
    <property type="match status" value="1"/>
</dbReference>
<dbReference type="InterPro" id="IPR001789">
    <property type="entry name" value="Sig_transdc_resp-reg_receiver"/>
</dbReference>
<dbReference type="InterPro" id="IPR003661">
    <property type="entry name" value="HisK_dim/P_dom"/>
</dbReference>
<name>A0A0K1PMX2_9BACT</name>
<keyword evidence="9" id="KW-0675">Receptor</keyword>
<dbReference type="InterPro" id="IPR003594">
    <property type="entry name" value="HATPase_dom"/>
</dbReference>
<dbReference type="InterPro" id="IPR005467">
    <property type="entry name" value="His_kinase_dom"/>
</dbReference>
<dbReference type="InterPro" id="IPR003018">
    <property type="entry name" value="GAF"/>
</dbReference>
<dbReference type="SUPFAM" id="SSF55874">
    <property type="entry name" value="ATPase domain of HSP90 chaperone/DNA topoisomerase II/histidine kinase"/>
    <property type="match status" value="1"/>
</dbReference>
<dbReference type="STRING" id="1391654.AKJ09_01400"/>
<organism evidence="9 10">
    <name type="scientific">Labilithrix luteola</name>
    <dbReference type="NCBI Taxonomy" id="1391654"/>
    <lineage>
        <taxon>Bacteria</taxon>
        <taxon>Pseudomonadati</taxon>
        <taxon>Myxococcota</taxon>
        <taxon>Polyangia</taxon>
        <taxon>Polyangiales</taxon>
        <taxon>Labilitrichaceae</taxon>
        <taxon>Labilithrix</taxon>
    </lineage>
</organism>
<dbReference type="CDD" id="cd16922">
    <property type="entry name" value="HATPase_EvgS-ArcB-TorS-like"/>
    <property type="match status" value="1"/>
</dbReference>
<dbReference type="Pfam" id="PF00072">
    <property type="entry name" value="Response_reg"/>
    <property type="match status" value="1"/>
</dbReference>
<dbReference type="Proteomes" id="UP000064967">
    <property type="component" value="Chromosome"/>
</dbReference>
<dbReference type="InterPro" id="IPR011006">
    <property type="entry name" value="CheY-like_superfamily"/>
</dbReference>
<evidence type="ECO:0000256" key="1">
    <source>
        <dbReference type="ARBA" id="ARBA00000085"/>
    </source>
</evidence>
<dbReference type="FunFam" id="3.30.565.10:FF:000010">
    <property type="entry name" value="Sensor histidine kinase RcsC"/>
    <property type="match status" value="1"/>
</dbReference>